<evidence type="ECO:0000313" key="3">
    <source>
        <dbReference type="EMBL" id="AEF82886.1"/>
    </source>
</evidence>
<name>F5YCK6_LEAAZ</name>
<dbReference type="EMBL" id="CP001841">
    <property type="protein sequence ID" value="AEF82886.1"/>
    <property type="molecule type" value="Genomic_DNA"/>
</dbReference>
<comment type="similarity">
    <text evidence="1">Belongs to the RelE toxin family.</text>
</comment>
<dbReference type="PANTHER" id="PTHR33755">
    <property type="entry name" value="TOXIN PARE1-RELATED"/>
    <property type="match status" value="1"/>
</dbReference>
<dbReference type="AlphaFoldDB" id="F5YCK6"/>
<dbReference type="InterPro" id="IPR051803">
    <property type="entry name" value="TA_system_RelE-like_toxin"/>
</dbReference>
<dbReference type="OrthoDB" id="5574284at2"/>
<protein>
    <submittedName>
        <fullName evidence="3">Plasmid stabilization system</fullName>
    </submittedName>
</protein>
<reference evidence="4" key="1">
    <citation type="submission" date="2009-12" db="EMBL/GenBank/DDBJ databases">
        <title>Complete sequence of Treponema azotonutricium strain ZAS-9.</title>
        <authorList>
            <person name="Tetu S.G."/>
            <person name="Matson E."/>
            <person name="Ren Q."/>
            <person name="Seshadri R."/>
            <person name="Elbourne L."/>
            <person name="Hassan K.A."/>
            <person name="Durkin A."/>
            <person name="Radune D."/>
            <person name="Mohamoud Y."/>
            <person name="Shay R."/>
            <person name="Jin S."/>
            <person name="Zhang X."/>
            <person name="Lucey K."/>
            <person name="Ballor N.R."/>
            <person name="Ottesen E."/>
            <person name="Rosenthal R."/>
            <person name="Allen A."/>
            <person name="Leadbetter J.R."/>
            <person name="Paulsen I.T."/>
        </authorList>
    </citation>
    <scope>NUCLEOTIDE SEQUENCE [LARGE SCALE GENOMIC DNA]</scope>
    <source>
        <strain evidence="4">ATCC BAA-888 / DSM 13862 / ZAS-9</strain>
    </source>
</reference>
<dbReference type="STRING" id="545695.TREAZ_1747"/>
<dbReference type="RefSeq" id="WP_015710277.1">
    <property type="nucleotide sequence ID" value="NC_015577.1"/>
</dbReference>
<accession>F5YCK6</accession>
<evidence type="ECO:0000313" key="4">
    <source>
        <dbReference type="Proteomes" id="UP000009222"/>
    </source>
</evidence>
<evidence type="ECO:0000256" key="1">
    <source>
        <dbReference type="ARBA" id="ARBA00006226"/>
    </source>
</evidence>
<dbReference type="Proteomes" id="UP000009222">
    <property type="component" value="Chromosome"/>
</dbReference>
<dbReference type="Pfam" id="PF05016">
    <property type="entry name" value="ParE_toxin"/>
    <property type="match status" value="1"/>
</dbReference>
<proteinExistence type="inferred from homology"/>
<evidence type="ECO:0000256" key="2">
    <source>
        <dbReference type="ARBA" id="ARBA00022649"/>
    </source>
</evidence>
<gene>
    <name evidence="3" type="ordered locus">TREAZ_1747</name>
</gene>
<dbReference type="Gene3D" id="3.30.2310.20">
    <property type="entry name" value="RelE-like"/>
    <property type="match status" value="1"/>
</dbReference>
<dbReference type="HOGENOM" id="CLU_147162_4_0_12"/>
<keyword evidence="2" id="KW-1277">Toxin-antitoxin system</keyword>
<dbReference type="InParanoid" id="F5YCK6"/>
<dbReference type="InterPro" id="IPR007712">
    <property type="entry name" value="RelE/ParE_toxin"/>
</dbReference>
<keyword evidence="4" id="KW-1185">Reference proteome</keyword>
<dbReference type="KEGG" id="taz:TREAZ_1747"/>
<organism evidence="3 4">
    <name type="scientific">Leadbettera azotonutricia (strain ATCC BAA-888 / DSM 13862 / ZAS-9)</name>
    <name type="common">Treponema azotonutricium</name>
    <dbReference type="NCBI Taxonomy" id="545695"/>
    <lineage>
        <taxon>Bacteria</taxon>
        <taxon>Pseudomonadati</taxon>
        <taxon>Spirochaetota</taxon>
        <taxon>Spirochaetia</taxon>
        <taxon>Spirochaetales</taxon>
        <taxon>Breznakiellaceae</taxon>
        <taxon>Leadbettera</taxon>
    </lineage>
</organism>
<reference evidence="3 4" key="2">
    <citation type="journal article" date="2011" name="ISME J.">
        <title>RNA-seq reveals cooperative metabolic interactions between two termite-gut spirochete species in co-culture.</title>
        <authorList>
            <person name="Rosenthal A.Z."/>
            <person name="Matson E.G."/>
            <person name="Eldar A."/>
            <person name="Leadbetter J.R."/>
        </authorList>
    </citation>
    <scope>NUCLEOTIDE SEQUENCE [LARGE SCALE GENOMIC DNA]</scope>
    <source>
        <strain evidence="4">ATCC BAA-888 / DSM 13862 / ZAS-9</strain>
    </source>
</reference>
<dbReference type="eggNOG" id="COG3668">
    <property type="taxonomic scope" value="Bacteria"/>
</dbReference>
<dbReference type="InterPro" id="IPR035093">
    <property type="entry name" value="RelE/ParE_toxin_dom_sf"/>
</dbReference>
<sequence>MKYKISWSKDAGEELIEIISWYKYNVGINVARKISTKINSQVKKLKDMPRIGRQVSLLKDMGINEYLQVAIEHWIVYYRIEKDIINIISVIDERRDLEEILYKKIIDGKIK</sequence>